<dbReference type="InParanoid" id="T0R9K0"/>
<dbReference type="InterPro" id="IPR018788">
    <property type="entry name" value="Proteasome_assmbl_chp_3"/>
</dbReference>
<reference evidence="1 2" key="1">
    <citation type="submission" date="2012-04" db="EMBL/GenBank/DDBJ databases">
        <title>The Genome Sequence of Saprolegnia declina VS20.</title>
        <authorList>
            <consortium name="The Broad Institute Genome Sequencing Platform"/>
            <person name="Russ C."/>
            <person name="Nusbaum C."/>
            <person name="Tyler B."/>
            <person name="van West P."/>
            <person name="Dieguez-Uribeondo J."/>
            <person name="de Bruijn I."/>
            <person name="Tripathy S."/>
            <person name="Jiang R."/>
            <person name="Young S.K."/>
            <person name="Zeng Q."/>
            <person name="Gargeya S."/>
            <person name="Fitzgerald M."/>
            <person name="Haas B."/>
            <person name="Abouelleil A."/>
            <person name="Alvarado L."/>
            <person name="Arachchi H.M."/>
            <person name="Berlin A."/>
            <person name="Chapman S.B."/>
            <person name="Goldberg J."/>
            <person name="Griggs A."/>
            <person name="Gujja S."/>
            <person name="Hansen M."/>
            <person name="Howarth C."/>
            <person name="Imamovic A."/>
            <person name="Larimer J."/>
            <person name="McCowen C."/>
            <person name="Montmayeur A."/>
            <person name="Murphy C."/>
            <person name="Neiman D."/>
            <person name="Pearson M."/>
            <person name="Priest M."/>
            <person name="Roberts A."/>
            <person name="Saif S."/>
            <person name="Shea T."/>
            <person name="Sisk P."/>
            <person name="Sykes S."/>
            <person name="Wortman J."/>
            <person name="Nusbaum C."/>
            <person name="Birren B."/>
        </authorList>
    </citation>
    <scope>NUCLEOTIDE SEQUENCE [LARGE SCALE GENOMIC DNA]</scope>
    <source>
        <strain evidence="1 2">VS20</strain>
    </source>
</reference>
<protein>
    <submittedName>
        <fullName evidence="1">Uncharacterized protein</fullName>
    </submittedName>
</protein>
<evidence type="ECO:0000313" key="2">
    <source>
        <dbReference type="Proteomes" id="UP000030762"/>
    </source>
</evidence>
<dbReference type="GO" id="GO:0043248">
    <property type="term" value="P:proteasome assembly"/>
    <property type="evidence" value="ECO:0007669"/>
    <property type="project" value="InterPro"/>
</dbReference>
<dbReference type="RefSeq" id="XP_008617813.1">
    <property type="nucleotide sequence ID" value="XM_008619591.1"/>
</dbReference>
<dbReference type="STRING" id="1156394.T0R9K0"/>
<dbReference type="Pfam" id="PF10178">
    <property type="entry name" value="PAC3"/>
    <property type="match status" value="1"/>
</dbReference>
<dbReference type="OrthoDB" id="5839at2759"/>
<dbReference type="Proteomes" id="UP000030762">
    <property type="component" value="Unassembled WGS sequence"/>
</dbReference>
<dbReference type="EMBL" id="JH767191">
    <property type="protein sequence ID" value="EQC28818.1"/>
    <property type="molecule type" value="Genomic_DNA"/>
</dbReference>
<dbReference type="OMA" id="QKFNTWI"/>
<gene>
    <name evidence="1" type="ORF">SDRG_13499</name>
</gene>
<dbReference type="InterPro" id="IPR053720">
    <property type="entry name" value="Psm_Assembly_Chaperone"/>
</dbReference>
<dbReference type="PANTHER" id="PTHR31051">
    <property type="entry name" value="PROTEASOME ASSEMBLY CHAPERONE 3"/>
    <property type="match status" value="1"/>
</dbReference>
<dbReference type="GeneID" id="19954226"/>
<dbReference type="Gene3D" id="3.30.230.90">
    <property type="match status" value="1"/>
</dbReference>
<evidence type="ECO:0000313" key="1">
    <source>
        <dbReference type="EMBL" id="EQC28818.1"/>
    </source>
</evidence>
<keyword evidence="2" id="KW-1185">Reference proteome</keyword>
<sequence length="120" mass="12977">MTDGQHPTTKQVTKDINGIATTLIVSEFSDRLFIAATQLGTFGTILEATSTESFNGNASANIAIRLGKRDDPLLLVYARQFLEHFGMPRGKAIVAAVGLKDRSAPTFEAIMTTIKAELLH</sequence>
<dbReference type="AlphaFoldDB" id="T0R9K0"/>
<name>T0R9K0_SAPDV</name>
<organism evidence="1 2">
    <name type="scientific">Saprolegnia diclina (strain VS20)</name>
    <dbReference type="NCBI Taxonomy" id="1156394"/>
    <lineage>
        <taxon>Eukaryota</taxon>
        <taxon>Sar</taxon>
        <taxon>Stramenopiles</taxon>
        <taxon>Oomycota</taxon>
        <taxon>Saprolegniomycetes</taxon>
        <taxon>Saprolegniales</taxon>
        <taxon>Saprolegniaceae</taxon>
        <taxon>Saprolegnia</taxon>
    </lineage>
</organism>
<dbReference type="VEuPathDB" id="FungiDB:SDRG_13499"/>
<dbReference type="eggNOG" id="KOG4828">
    <property type="taxonomic scope" value="Eukaryota"/>
</dbReference>
<accession>T0R9K0</accession>
<proteinExistence type="predicted"/>
<dbReference type="PANTHER" id="PTHR31051:SF1">
    <property type="entry name" value="PROTEASOME ASSEMBLY CHAPERONE 3"/>
    <property type="match status" value="1"/>
</dbReference>